<sequence length="69" mass="7221">MVLLQVSLPPGATLADALDVLGLAEEEVDTGYGLVALLPEAGLYVLRVTEEAGRRAAGQVFSDPRIEPS</sequence>
<organism evidence="1 2">
    <name type="scientific">Actinomadura luzonensis</name>
    <dbReference type="NCBI Taxonomy" id="2805427"/>
    <lineage>
        <taxon>Bacteria</taxon>
        <taxon>Bacillati</taxon>
        <taxon>Actinomycetota</taxon>
        <taxon>Actinomycetes</taxon>
        <taxon>Streptosporangiales</taxon>
        <taxon>Thermomonosporaceae</taxon>
        <taxon>Actinomadura</taxon>
    </lineage>
</organism>
<proteinExistence type="predicted"/>
<comment type="caution">
    <text evidence="1">The sequence shown here is derived from an EMBL/GenBank/DDBJ whole genome shotgun (WGS) entry which is preliminary data.</text>
</comment>
<gene>
    <name evidence="1" type="ORF">MF672_012115</name>
</gene>
<evidence type="ECO:0000313" key="1">
    <source>
        <dbReference type="EMBL" id="MCK2214529.1"/>
    </source>
</evidence>
<name>A0ABT0FQH4_9ACTN</name>
<dbReference type="EMBL" id="JAKRKC020000001">
    <property type="protein sequence ID" value="MCK2214529.1"/>
    <property type="molecule type" value="Genomic_DNA"/>
</dbReference>
<dbReference type="Proteomes" id="UP001317259">
    <property type="component" value="Unassembled WGS sequence"/>
</dbReference>
<evidence type="ECO:0000313" key="2">
    <source>
        <dbReference type="Proteomes" id="UP001317259"/>
    </source>
</evidence>
<accession>A0ABT0FQH4</accession>
<protein>
    <submittedName>
        <fullName evidence="1">Uncharacterized protein</fullName>
    </submittedName>
</protein>
<keyword evidence="2" id="KW-1185">Reference proteome</keyword>
<reference evidence="1 2" key="1">
    <citation type="submission" date="2022-04" db="EMBL/GenBank/DDBJ databases">
        <title>Genome draft of Actinomadura sp. ATCC 31491.</title>
        <authorList>
            <person name="Shi X."/>
            <person name="Du Y."/>
        </authorList>
    </citation>
    <scope>NUCLEOTIDE SEQUENCE [LARGE SCALE GENOMIC DNA]</scope>
    <source>
        <strain evidence="1 2">ATCC 31491</strain>
    </source>
</reference>